<feature type="compositionally biased region" description="Basic and acidic residues" evidence="6">
    <location>
        <begin position="753"/>
        <end position="766"/>
    </location>
</feature>
<keyword evidence="9" id="KW-1185">Reference proteome</keyword>
<evidence type="ECO:0000256" key="5">
    <source>
        <dbReference type="PROSITE-ProRule" id="PRU00560"/>
    </source>
</evidence>
<evidence type="ECO:0000256" key="3">
    <source>
        <dbReference type="ARBA" id="ARBA00022806"/>
    </source>
</evidence>
<dbReference type="GO" id="GO:0016787">
    <property type="term" value="F:hydrolase activity"/>
    <property type="evidence" value="ECO:0007669"/>
    <property type="project" value="UniProtKB-UniRule"/>
</dbReference>
<evidence type="ECO:0000256" key="6">
    <source>
        <dbReference type="SAM" id="MobiDB-lite"/>
    </source>
</evidence>
<dbReference type="GO" id="GO:0043138">
    <property type="term" value="F:3'-5' DNA helicase activity"/>
    <property type="evidence" value="ECO:0007669"/>
    <property type="project" value="TreeGrafter"/>
</dbReference>
<dbReference type="GO" id="GO:0003677">
    <property type="term" value="F:DNA binding"/>
    <property type="evidence" value="ECO:0007669"/>
    <property type="project" value="InterPro"/>
</dbReference>
<dbReference type="RefSeq" id="WP_184361952.1">
    <property type="nucleotide sequence ID" value="NZ_BAAAKM010000100.1"/>
</dbReference>
<dbReference type="Gene3D" id="3.40.50.300">
    <property type="entry name" value="P-loop containing nucleotide triphosphate hydrolases"/>
    <property type="match status" value="3"/>
</dbReference>
<dbReference type="InterPro" id="IPR014016">
    <property type="entry name" value="UvrD-like_ATP-bd"/>
</dbReference>
<feature type="binding site" evidence="5">
    <location>
        <begin position="222"/>
        <end position="229"/>
    </location>
    <ligand>
        <name>ATP</name>
        <dbReference type="ChEBI" id="CHEBI:30616"/>
    </ligand>
</feature>
<feature type="compositionally biased region" description="Basic and acidic residues" evidence="6">
    <location>
        <begin position="385"/>
        <end position="406"/>
    </location>
</feature>
<evidence type="ECO:0000313" key="9">
    <source>
        <dbReference type="Proteomes" id="UP000579647"/>
    </source>
</evidence>
<organism evidence="8 9">
    <name type="scientific">Nocardiopsis metallicus</name>
    <dbReference type="NCBI Taxonomy" id="179819"/>
    <lineage>
        <taxon>Bacteria</taxon>
        <taxon>Bacillati</taxon>
        <taxon>Actinomycetota</taxon>
        <taxon>Actinomycetes</taxon>
        <taxon>Streptosporangiales</taxon>
        <taxon>Nocardiopsidaceae</taxon>
        <taxon>Nocardiopsis</taxon>
    </lineage>
</organism>
<name>A0A840VYP4_9ACTN</name>
<feature type="compositionally biased region" description="Polar residues" evidence="6">
    <location>
        <begin position="735"/>
        <end position="744"/>
    </location>
</feature>
<proteinExistence type="predicted"/>
<comment type="caution">
    <text evidence="8">The sequence shown here is derived from an EMBL/GenBank/DDBJ whole genome shotgun (WGS) entry which is preliminary data.</text>
</comment>
<sequence>MSAPTQGEHSREAVIAEEQEAVDHAYSCLERMRAATAKMVLDPGGANAKDSAELRREHQERLEAYDDLADKPLVFMRVDVSADDAGAAESFYVGRRNVVDEERERVVISWTSEAAVRWRQARQSDPGDVRLRRVLHCERQHVRGFHDEIHRARPSVSLAGRSSLDASASSVPADTPEALDPFLARELDLARDGRMRDIVETIQREQLDLVADDRPGALMVQGGPGTGKTAVGLHRVTWLLDNRGWRAQDVLVVGPHQDFLDFVSTVLPSLGSRGVRTMELSRIWGTGAAPHDTGPRARVKSDLRMAELLRRAVEDVVRPERLEDFVEYGAFTISGGGMSAGVEQADLQRSLEVALARPGSLRYQRDEFHKSLVTGLSARVIRSLSKQEREDRGKEGPHCEGPDRGLREETVVDSRLRAWAERHPRVDALLKALWPLTDEERILRRLFGDRAVLAKAARDLFSEEEQRHLLNKPRTKVVWSQEDRVCLEELRFLVRGERPRRYRHIVLDEAQDLTPMQARSLAQRCPDGSMTVLGDLAQATGPHKYATWGDFARSLGAGQWHTAELLVGYRVPRQIMEFAAPIARRHAPGVEVPRSIRAHGADALTLRHTAPELLLEELERRLWELEAVTGDQRSIAVIIPEDAGIFVGAEEVAEAVAARGRNARLVRVLNVPEVNGLEFDHVVVVEPAAIVGDDQNGLGSLYVALTRSTQSLSVIHARPLPAELVGGESERGPSAETSRASTAEFSEVVARPGEPERGEPERRGAGEGEGFGAPSGLDGLRSLIERGVEHERGSELRQRLWCALMLELHGRGHAPEHDGLVDALCTGPDGDRLFHVLGEDGHTYEGMRQGALRAKEVAHVHGTEADTVCLVLPKAPEQAGAVEAVREMFGILVIWRAGRRWAGPDVFRVLH</sequence>
<evidence type="ECO:0000313" key="8">
    <source>
        <dbReference type="EMBL" id="MBB5489620.1"/>
    </source>
</evidence>
<dbReference type="PANTHER" id="PTHR11070">
    <property type="entry name" value="UVRD / RECB / PCRA DNA HELICASE FAMILY MEMBER"/>
    <property type="match status" value="1"/>
</dbReference>
<dbReference type="EMBL" id="JACHDO010000001">
    <property type="protein sequence ID" value="MBB5489620.1"/>
    <property type="molecule type" value="Genomic_DNA"/>
</dbReference>
<dbReference type="InterPro" id="IPR027417">
    <property type="entry name" value="P-loop_NTPase"/>
</dbReference>
<evidence type="ECO:0000256" key="2">
    <source>
        <dbReference type="ARBA" id="ARBA00022801"/>
    </source>
</evidence>
<gene>
    <name evidence="8" type="ORF">HNR07_000757</name>
</gene>
<feature type="domain" description="UvrD-like helicase ATP-binding" evidence="7">
    <location>
        <begin position="201"/>
        <end position="599"/>
    </location>
</feature>
<dbReference type="PROSITE" id="PS51198">
    <property type="entry name" value="UVRD_HELICASE_ATP_BIND"/>
    <property type="match status" value="1"/>
</dbReference>
<dbReference type="SUPFAM" id="SSF52540">
    <property type="entry name" value="P-loop containing nucleoside triphosphate hydrolases"/>
    <property type="match status" value="1"/>
</dbReference>
<protein>
    <submittedName>
        <fullName evidence="8">DNA helicase IV</fullName>
    </submittedName>
</protein>
<evidence type="ECO:0000259" key="7">
    <source>
        <dbReference type="PROSITE" id="PS51198"/>
    </source>
</evidence>
<feature type="region of interest" description="Disordered" evidence="6">
    <location>
        <begin position="724"/>
        <end position="778"/>
    </location>
</feature>
<dbReference type="GO" id="GO:0005524">
    <property type="term" value="F:ATP binding"/>
    <property type="evidence" value="ECO:0007669"/>
    <property type="project" value="UniProtKB-UniRule"/>
</dbReference>
<dbReference type="AlphaFoldDB" id="A0A840VYP4"/>
<evidence type="ECO:0000256" key="4">
    <source>
        <dbReference type="ARBA" id="ARBA00022840"/>
    </source>
</evidence>
<feature type="region of interest" description="Disordered" evidence="6">
    <location>
        <begin position="384"/>
        <end position="406"/>
    </location>
</feature>
<evidence type="ECO:0000256" key="1">
    <source>
        <dbReference type="ARBA" id="ARBA00022741"/>
    </source>
</evidence>
<dbReference type="GO" id="GO:0005829">
    <property type="term" value="C:cytosol"/>
    <property type="evidence" value="ECO:0007669"/>
    <property type="project" value="TreeGrafter"/>
</dbReference>
<accession>A0A840VYP4</accession>
<dbReference type="Proteomes" id="UP000579647">
    <property type="component" value="Unassembled WGS sequence"/>
</dbReference>
<keyword evidence="4 5" id="KW-0067">ATP-binding</keyword>
<dbReference type="InterPro" id="IPR000212">
    <property type="entry name" value="DNA_helicase_UvrD/REP"/>
</dbReference>
<keyword evidence="3 5" id="KW-0347">Helicase</keyword>
<dbReference type="GO" id="GO:0000725">
    <property type="term" value="P:recombinational repair"/>
    <property type="evidence" value="ECO:0007669"/>
    <property type="project" value="TreeGrafter"/>
</dbReference>
<keyword evidence="2 5" id="KW-0378">Hydrolase</keyword>
<keyword evidence="1 5" id="KW-0547">Nucleotide-binding</keyword>
<dbReference type="PANTHER" id="PTHR11070:SF45">
    <property type="entry name" value="DNA 3'-5' HELICASE"/>
    <property type="match status" value="1"/>
</dbReference>
<reference evidence="8 9" key="1">
    <citation type="submission" date="2020-08" db="EMBL/GenBank/DDBJ databases">
        <title>Sequencing the genomes of 1000 actinobacteria strains.</title>
        <authorList>
            <person name="Klenk H.-P."/>
        </authorList>
    </citation>
    <scope>NUCLEOTIDE SEQUENCE [LARGE SCALE GENOMIC DNA]</scope>
    <source>
        <strain evidence="8 9">DSM 44598</strain>
    </source>
</reference>